<reference evidence="1" key="1">
    <citation type="submission" date="2016-07" db="EMBL/GenBank/DDBJ databases">
        <title>Microvirga ossetica sp. nov. a new species of rhizobia isolated from root nodules of the legume species Vicia alpestris Steven originated from North Ossetia region in the Caucasus.</title>
        <authorList>
            <person name="Safronova V.I."/>
            <person name="Kuznetsova I.G."/>
            <person name="Sazanova A.L."/>
            <person name="Belimov A."/>
            <person name="Andronov E."/>
            <person name="Osledkin Y.S."/>
            <person name="Onishchuk O.P."/>
            <person name="Kurchak O.N."/>
            <person name="Shaposhnikov A.I."/>
            <person name="Willems A."/>
            <person name="Tikhonovich I.A."/>
        </authorList>
    </citation>
    <scope>NUCLEOTIDE SEQUENCE [LARGE SCALE GENOMIC DNA]</scope>
    <source>
        <strain evidence="1">V5/3M</strain>
        <plasmid evidence="1">unnamed3</plasmid>
    </source>
</reference>
<geneLocation type="plasmid" evidence="1">
    <name>unnamed3</name>
</geneLocation>
<evidence type="ECO:0000313" key="1">
    <source>
        <dbReference type="EMBL" id="ANY83443.1"/>
    </source>
</evidence>
<organism evidence="1">
    <name type="scientific">Microvirga ossetica</name>
    <dbReference type="NCBI Taxonomy" id="1882682"/>
    <lineage>
        <taxon>Bacteria</taxon>
        <taxon>Pseudomonadati</taxon>
        <taxon>Pseudomonadota</taxon>
        <taxon>Alphaproteobacteria</taxon>
        <taxon>Hyphomicrobiales</taxon>
        <taxon>Methylobacteriaceae</taxon>
        <taxon>Microvirga</taxon>
    </lineage>
</organism>
<dbReference type="EMBL" id="CP016618">
    <property type="protein sequence ID" value="ANY83443.1"/>
    <property type="molecule type" value="Genomic_DNA"/>
</dbReference>
<proteinExistence type="predicted"/>
<protein>
    <submittedName>
        <fullName evidence="1">Uncharacterized protein</fullName>
    </submittedName>
</protein>
<gene>
    <name evidence="1" type="ORF">BB934_34785</name>
</gene>
<dbReference type="AlphaFoldDB" id="A0A1B2EU00"/>
<dbReference type="KEGG" id="moc:BB934_34785"/>
<name>A0A1B2EU00_9HYPH</name>
<accession>A0A1B2EU00</accession>
<keyword evidence="1" id="KW-0614">Plasmid</keyword>
<sequence>MVNELGDEELAHLVVRGIRILKKRMARAGQGGGDRTLNARRHSPLDRALQEIASEISSFDETDGDW</sequence>